<evidence type="ECO:0000259" key="1">
    <source>
        <dbReference type="Pfam" id="PF02738"/>
    </source>
</evidence>
<keyword evidence="4" id="KW-1185">Reference proteome</keyword>
<feature type="domain" description="Aldehyde oxidase/xanthine dehydrogenase first molybdopterin binding" evidence="1">
    <location>
        <begin position="230"/>
        <end position="445"/>
    </location>
</feature>
<dbReference type="AlphaFoldDB" id="A0A6L6PKI3"/>
<sequence>MGRIEGPAKSQGKRIFTSDFGPSGIWATTLAPLDAILVCSRTLEHDINAWDSTQLPQAVRPSLAFQPVKDTKAEFNGPPLFASVGETPDFFGQPIAIAFYEDSETAFFANQYLRELSQFQGKYQPDDQLRRRFSLDDDMEAWRQLKLPQASTGAISYLKTPGKRPAFDSGQAGFKTRNVGDPPTPRFSDNIEAEEAAWDVYHEVRQALKPATGKDPNLYVHKSTTMLGDNAFLEPESGLAWYESAKKTLHLQLGSQNIYTDIGNAGAAIAAYRKSLGLGEKDKIEVQAKNHDIGGGFGGRNGSLFVYYLALAAVYAKDRPVRLRWDRFQQFLLGLKRHSSVVQSTLRVAPESAQFLALEAYYVLGAGIHANLSGPIVALGALHLTGPYNIPKTSLHGMASLRPHTPCGPSRGFGIPQACLHIETLVDRVAHQLNIDPLELRMRNLFKKGDLDPAGYPLNFHVANQETLERARAHDVWLNRNARQLEMRERGLAYGVGFAANMEAYGASSDPVFGAVQLTRDGRVMMYSDAAEMGQGSRTSLALIVETLLGIRPEMEDIRLAETGVFETPFPNRLVHSSSTASRTAFIHQHPIREACAMLMQYGFLPAAQALLGLAALPAEYHWEGGALHIPGEAPIARATLLDMIREKKLWSGVMCHAAFQNGWRKSSAILNQTKTRLFLDGLAIQSTFDEVWEAQLVVPEDPSKSAPQRSLYAAAGHLVEITVDRASGRLTVLSCHSILDAGDIISKEIVEGQAEGGFAMGLGFALSEQIPDDPRDADFMNFHTYRAPRFKNVAPVRHTLELIPLPAGVSILSDDQPKARSKGIAEAVMTTVAPALANAIAHASGNYQWLGELQLPLTRKFILTAFEDHT</sequence>
<dbReference type="InterPro" id="IPR046867">
    <property type="entry name" value="AldOxase/xan_DH_MoCoBD2"/>
</dbReference>
<dbReference type="Proteomes" id="UP000475582">
    <property type="component" value="Unassembled WGS sequence"/>
</dbReference>
<dbReference type="PANTHER" id="PTHR11908">
    <property type="entry name" value="XANTHINE DEHYDROGENASE"/>
    <property type="match status" value="1"/>
</dbReference>
<dbReference type="GO" id="GO:0005506">
    <property type="term" value="F:iron ion binding"/>
    <property type="evidence" value="ECO:0007669"/>
    <property type="project" value="InterPro"/>
</dbReference>
<reference evidence="3 4" key="1">
    <citation type="submission" date="2019-11" db="EMBL/GenBank/DDBJ databases">
        <title>Type strains purchased from KCTC, JCM and DSMZ.</title>
        <authorList>
            <person name="Lu H."/>
        </authorList>
    </citation>
    <scope>NUCLEOTIDE SEQUENCE [LARGE SCALE GENOMIC DNA]</scope>
    <source>
        <strain evidence="3 4">KCTC 22382</strain>
    </source>
</reference>
<gene>
    <name evidence="3" type="ORF">GM676_18625</name>
</gene>
<dbReference type="Gene3D" id="3.30.365.10">
    <property type="entry name" value="Aldehyde oxidase/xanthine dehydrogenase, molybdopterin binding domain"/>
    <property type="match status" value="4"/>
</dbReference>
<dbReference type="InterPro" id="IPR008274">
    <property type="entry name" value="AldOxase/xan_DH_MoCoBD1"/>
</dbReference>
<dbReference type="GO" id="GO:0016491">
    <property type="term" value="F:oxidoreductase activity"/>
    <property type="evidence" value="ECO:0007669"/>
    <property type="project" value="InterPro"/>
</dbReference>
<dbReference type="RefSeq" id="WP_155465355.1">
    <property type="nucleotide sequence ID" value="NZ_WNKY01000021.1"/>
</dbReference>
<dbReference type="InterPro" id="IPR016208">
    <property type="entry name" value="Ald_Oxase/xanthine_DH-like"/>
</dbReference>
<dbReference type="OrthoDB" id="6177861at2"/>
<dbReference type="Pfam" id="PF02738">
    <property type="entry name" value="MoCoBD_1"/>
    <property type="match status" value="1"/>
</dbReference>
<dbReference type="EMBL" id="WNKY01000021">
    <property type="protein sequence ID" value="MTV39580.1"/>
    <property type="molecule type" value="Genomic_DNA"/>
</dbReference>
<proteinExistence type="predicted"/>
<dbReference type="SUPFAM" id="SSF56003">
    <property type="entry name" value="Molybdenum cofactor-binding domain"/>
    <property type="match status" value="1"/>
</dbReference>
<dbReference type="InterPro" id="IPR037165">
    <property type="entry name" value="AldOxase/xan_DH_Mopterin-bd_sf"/>
</dbReference>
<evidence type="ECO:0000259" key="2">
    <source>
        <dbReference type="Pfam" id="PF20256"/>
    </source>
</evidence>
<evidence type="ECO:0000313" key="4">
    <source>
        <dbReference type="Proteomes" id="UP000475582"/>
    </source>
</evidence>
<organism evidence="3 4">
    <name type="scientific">Duganella radicis</name>
    <dbReference type="NCBI Taxonomy" id="551988"/>
    <lineage>
        <taxon>Bacteria</taxon>
        <taxon>Pseudomonadati</taxon>
        <taxon>Pseudomonadota</taxon>
        <taxon>Betaproteobacteria</taxon>
        <taxon>Burkholderiales</taxon>
        <taxon>Oxalobacteraceae</taxon>
        <taxon>Telluria group</taxon>
        <taxon>Duganella</taxon>
    </lineage>
</organism>
<feature type="domain" description="Aldehyde oxidase/xanthine dehydrogenase second molybdopterin binding" evidence="2">
    <location>
        <begin position="477"/>
        <end position="794"/>
    </location>
</feature>
<dbReference type="Pfam" id="PF20256">
    <property type="entry name" value="MoCoBD_2"/>
    <property type="match status" value="1"/>
</dbReference>
<protein>
    <submittedName>
        <fullName evidence="3">Molybdopterin-dependent oxidoreductase</fullName>
    </submittedName>
</protein>
<name>A0A6L6PKI3_9BURK</name>
<accession>A0A6L6PKI3</accession>
<evidence type="ECO:0000313" key="3">
    <source>
        <dbReference type="EMBL" id="MTV39580.1"/>
    </source>
</evidence>
<dbReference type="PANTHER" id="PTHR11908:SF123">
    <property type="entry name" value="ALDEHYDE OXIDOREDUCTASE MOLYBDENUM-BINDING SUBUNIT PAOC"/>
    <property type="match status" value="1"/>
</dbReference>
<comment type="caution">
    <text evidence="3">The sequence shown here is derived from an EMBL/GenBank/DDBJ whole genome shotgun (WGS) entry which is preliminary data.</text>
</comment>